<dbReference type="CDD" id="cd00496">
    <property type="entry name" value="PheRS_alpha_core"/>
    <property type="match status" value="1"/>
</dbReference>
<protein>
    <recommendedName>
        <fullName evidence="13">Phenylalanine--tRNA ligase alpha subunit</fullName>
        <ecNumber evidence="13">6.1.1.20</ecNumber>
    </recommendedName>
    <alternativeName>
        <fullName evidence="13">Phenylalanyl-tRNA synthetase alpha subunit</fullName>
        <shortName evidence="13">PheRS</shortName>
    </alternativeName>
</protein>
<dbReference type="PANTHER" id="PTHR11538:SF41">
    <property type="entry name" value="PHENYLALANINE--TRNA LIGASE, MITOCHONDRIAL"/>
    <property type="match status" value="1"/>
</dbReference>
<dbReference type="InterPro" id="IPR010978">
    <property type="entry name" value="tRNA-bd_arm"/>
</dbReference>
<reference evidence="15 16" key="1">
    <citation type="submission" date="2021-02" db="EMBL/GenBank/DDBJ databases">
        <title>Characterization of Marinitoga sp. nov. str. BP5-C20A.</title>
        <authorList>
            <person name="Erauso G."/>
            <person name="Postec A."/>
        </authorList>
    </citation>
    <scope>NUCLEOTIDE SEQUENCE [LARGE SCALE GENOMIC DNA]</scope>
    <source>
        <strain evidence="15 16">BP5-C20A</strain>
    </source>
</reference>
<comment type="similarity">
    <text evidence="2 13">Belongs to the class-II aminoacyl-tRNA synthetase family. Phe-tRNA synthetase alpha subunit type 1 subfamily.</text>
</comment>
<evidence type="ECO:0000256" key="5">
    <source>
        <dbReference type="ARBA" id="ARBA00022598"/>
    </source>
</evidence>
<comment type="cofactor">
    <cofactor evidence="13">
        <name>Mg(2+)</name>
        <dbReference type="ChEBI" id="CHEBI:18420"/>
    </cofactor>
    <text evidence="13">Binds 2 magnesium ions per tetramer.</text>
</comment>
<evidence type="ECO:0000313" key="15">
    <source>
        <dbReference type="EMBL" id="WGS64231.1"/>
    </source>
</evidence>
<evidence type="ECO:0000256" key="1">
    <source>
        <dbReference type="ARBA" id="ARBA00004496"/>
    </source>
</evidence>
<keyword evidence="11 13" id="KW-0030">Aminoacyl-tRNA synthetase</keyword>
<keyword evidence="7 13" id="KW-0547">Nucleotide-binding</keyword>
<dbReference type="EMBL" id="CP069362">
    <property type="protein sequence ID" value="WGS64231.1"/>
    <property type="molecule type" value="Genomic_DNA"/>
</dbReference>
<evidence type="ECO:0000256" key="8">
    <source>
        <dbReference type="ARBA" id="ARBA00022840"/>
    </source>
</evidence>
<feature type="binding site" evidence="13">
    <location>
        <position position="261"/>
    </location>
    <ligand>
        <name>Mg(2+)</name>
        <dbReference type="ChEBI" id="CHEBI:18420"/>
        <note>shared with beta subunit</note>
    </ligand>
</feature>
<keyword evidence="6 13" id="KW-0479">Metal-binding</keyword>
<dbReference type="Gene3D" id="3.30.930.10">
    <property type="entry name" value="Bira Bifunctional Protein, Domain 2"/>
    <property type="match status" value="1"/>
</dbReference>
<comment type="catalytic activity">
    <reaction evidence="12 13">
        <text>tRNA(Phe) + L-phenylalanine + ATP = L-phenylalanyl-tRNA(Phe) + AMP + diphosphate + H(+)</text>
        <dbReference type="Rhea" id="RHEA:19413"/>
        <dbReference type="Rhea" id="RHEA-COMP:9668"/>
        <dbReference type="Rhea" id="RHEA-COMP:9699"/>
        <dbReference type="ChEBI" id="CHEBI:15378"/>
        <dbReference type="ChEBI" id="CHEBI:30616"/>
        <dbReference type="ChEBI" id="CHEBI:33019"/>
        <dbReference type="ChEBI" id="CHEBI:58095"/>
        <dbReference type="ChEBI" id="CHEBI:78442"/>
        <dbReference type="ChEBI" id="CHEBI:78531"/>
        <dbReference type="ChEBI" id="CHEBI:456215"/>
        <dbReference type="EC" id="6.1.1.20"/>
    </reaction>
</comment>
<dbReference type="InterPro" id="IPR004529">
    <property type="entry name" value="Phe-tRNA-synth_IIc_asu"/>
</dbReference>
<dbReference type="EC" id="6.1.1.20" evidence="13"/>
<evidence type="ECO:0000256" key="4">
    <source>
        <dbReference type="ARBA" id="ARBA00022490"/>
    </source>
</evidence>
<organism evidence="15 16">
    <name type="scientific">Marinitoga aeolica</name>
    <dbReference type="NCBI Taxonomy" id="2809031"/>
    <lineage>
        <taxon>Bacteria</taxon>
        <taxon>Thermotogati</taxon>
        <taxon>Thermotogota</taxon>
        <taxon>Thermotogae</taxon>
        <taxon>Petrotogales</taxon>
        <taxon>Petrotogaceae</taxon>
        <taxon>Marinitoga</taxon>
    </lineage>
</organism>
<sequence>MLRRKRKLNEIKDKILKELKEMVNEAKNIQEFQILKSKFLGKKGEISNLMKQISKIEKEKRKEFGAFVNGIKKEAEAILDEAFLNLKKKIKEEEEKKNWVDITLPGARRKIGYEHILKQTIREVYDIFSNMGYKIVEGPEIETTWHNFDALNTPEWHPARDMQDTFYIEDNIILRTHTSPVQVRTMLSQKPPLAIISPGRVYRKDEPDATHSPAFNQFEGLYIDKNVTVGHLKATLERFLTMYFGGSRKVLLRPSYFPFVEPGYEVDVDCMFCGGKGCNVCKGTGWIEILGAGLVHPNVLKNVGYDPEEWQGFAFGTGIERIAMLKHGIADMREFYRNDMRFLGL</sequence>
<proteinExistence type="inferred from homology"/>
<name>A0ABY8PNM1_9BACT</name>
<dbReference type="SUPFAM" id="SSF46589">
    <property type="entry name" value="tRNA-binding arm"/>
    <property type="match status" value="1"/>
</dbReference>
<dbReference type="InterPro" id="IPR006195">
    <property type="entry name" value="aa-tRNA-synth_II"/>
</dbReference>
<keyword evidence="5 13" id="KW-0436">Ligase</keyword>
<evidence type="ECO:0000256" key="9">
    <source>
        <dbReference type="ARBA" id="ARBA00022842"/>
    </source>
</evidence>
<evidence type="ECO:0000256" key="6">
    <source>
        <dbReference type="ARBA" id="ARBA00022723"/>
    </source>
</evidence>
<dbReference type="PROSITE" id="PS50862">
    <property type="entry name" value="AA_TRNA_LIGASE_II"/>
    <property type="match status" value="1"/>
</dbReference>
<dbReference type="SUPFAM" id="SSF55681">
    <property type="entry name" value="Class II aaRS and biotin synthetases"/>
    <property type="match status" value="1"/>
</dbReference>
<dbReference type="InterPro" id="IPR022911">
    <property type="entry name" value="Phe_tRNA_ligase_alpha1_bac"/>
</dbReference>
<evidence type="ECO:0000256" key="12">
    <source>
        <dbReference type="ARBA" id="ARBA00049255"/>
    </source>
</evidence>
<dbReference type="HAMAP" id="MF_00281">
    <property type="entry name" value="Phe_tRNA_synth_alpha1"/>
    <property type="match status" value="1"/>
</dbReference>
<dbReference type="PANTHER" id="PTHR11538">
    <property type="entry name" value="PHENYLALANYL-TRNA SYNTHETASE"/>
    <property type="match status" value="1"/>
</dbReference>
<dbReference type="Pfam" id="PF01409">
    <property type="entry name" value="tRNA-synt_2d"/>
    <property type="match status" value="1"/>
</dbReference>
<accession>A0ABY8PNM1</accession>
<evidence type="ECO:0000256" key="10">
    <source>
        <dbReference type="ARBA" id="ARBA00022917"/>
    </source>
</evidence>
<evidence type="ECO:0000313" key="16">
    <source>
        <dbReference type="Proteomes" id="UP001232493"/>
    </source>
</evidence>
<evidence type="ECO:0000256" key="7">
    <source>
        <dbReference type="ARBA" id="ARBA00022741"/>
    </source>
</evidence>
<evidence type="ECO:0000256" key="11">
    <source>
        <dbReference type="ARBA" id="ARBA00023146"/>
    </source>
</evidence>
<feature type="domain" description="Aminoacyl-transfer RNA synthetases class-II family profile" evidence="14">
    <location>
        <begin position="117"/>
        <end position="325"/>
    </location>
</feature>
<keyword evidence="16" id="KW-1185">Reference proteome</keyword>
<comment type="subunit">
    <text evidence="3 13">Tetramer of two alpha and two beta subunits.</text>
</comment>
<keyword evidence="4 13" id="KW-0963">Cytoplasm</keyword>
<evidence type="ECO:0000256" key="2">
    <source>
        <dbReference type="ARBA" id="ARBA00010207"/>
    </source>
</evidence>
<evidence type="ECO:0000256" key="3">
    <source>
        <dbReference type="ARBA" id="ARBA00011209"/>
    </source>
</evidence>
<keyword evidence="8 13" id="KW-0067">ATP-binding</keyword>
<dbReference type="NCBIfam" id="TIGR00468">
    <property type="entry name" value="pheS"/>
    <property type="match status" value="1"/>
</dbReference>
<dbReference type="InterPro" id="IPR004188">
    <property type="entry name" value="Phe-tRNA_ligase_II_N"/>
</dbReference>
<dbReference type="Proteomes" id="UP001232493">
    <property type="component" value="Chromosome"/>
</dbReference>
<keyword evidence="10 13" id="KW-0648">Protein biosynthesis</keyword>
<gene>
    <name evidence="13 15" type="primary">pheS</name>
    <name evidence="15" type="ORF">JRV97_07555</name>
</gene>
<dbReference type="InterPro" id="IPR045864">
    <property type="entry name" value="aa-tRNA-synth_II/BPL/LPL"/>
</dbReference>
<dbReference type="Pfam" id="PF02912">
    <property type="entry name" value="Phe_tRNA-synt_N"/>
    <property type="match status" value="1"/>
</dbReference>
<evidence type="ECO:0000256" key="13">
    <source>
        <dbReference type="HAMAP-Rule" id="MF_00281"/>
    </source>
</evidence>
<dbReference type="InterPro" id="IPR002319">
    <property type="entry name" value="Phenylalanyl-tRNA_Synthase"/>
</dbReference>
<comment type="subcellular location">
    <subcellularLocation>
        <location evidence="1 13">Cytoplasm</location>
    </subcellularLocation>
</comment>
<dbReference type="GO" id="GO:0004826">
    <property type="term" value="F:phenylalanine-tRNA ligase activity"/>
    <property type="evidence" value="ECO:0007669"/>
    <property type="project" value="UniProtKB-EC"/>
</dbReference>
<evidence type="ECO:0000259" key="14">
    <source>
        <dbReference type="PROSITE" id="PS50862"/>
    </source>
</evidence>
<keyword evidence="9 13" id="KW-0460">Magnesium</keyword>